<dbReference type="EMBL" id="RSCD01000011">
    <property type="protein sequence ID" value="RSH90079.1"/>
    <property type="molecule type" value="Genomic_DNA"/>
</dbReference>
<name>A0A427YFX7_9TREE</name>
<dbReference type="HAMAP" id="MF_03005">
    <property type="entry name" value="eIF3f"/>
    <property type="match status" value="1"/>
</dbReference>
<dbReference type="InterPro" id="IPR000555">
    <property type="entry name" value="JAMM/MPN+_dom"/>
</dbReference>
<keyword evidence="3 4" id="KW-0648">Protein biosynthesis</keyword>
<dbReference type="STRING" id="1890683.A0A427YFX7"/>
<evidence type="ECO:0000259" key="6">
    <source>
        <dbReference type="PROSITE" id="PS50249"/>
    </source>
</evidence>
<dbReference type="GO" id="GO:0016282">
    <property type="term" value="C:eukaryotic 43S preinitiation complex"/>
    <property type="evidence" value="ECO:0007669"/>
    <property type="project" value="UniProtKB-UniRule"/>
</dbReference>
<keyword evidence="8" id="KW-1185">Reference proteome</keyword>
<dbReference type="Gene3D" id="3.40.140.10">
    <property type="entry name" value="Cytidine Deaminase, domain 2"/>
    <property type="match status" value="1"/>
</dbReference>
<feature type="compositionally biased region" description="Low complexity" evidence="5">
    <location>
        <begin position="1"/>
        <end position="25"/>
    </location>
</feature>
<dbReference type="PANTHER" id="PTHR10540:SF6">
    <property type="entry name" value="EUKARYOTIC TRANSLATION INITIATION FACTOR 3 SUBUNIT F"/>
    <property type="match status" value="1"/>
</dbReference>
<evidence type="ECO:0000256" key="5">
    <source>
        <dbReference type="SAM" id="MobiDB-lite"/>
    </source>
</evidence>
<dbReference type="GO" id="GO:0071541">
    <property type="term" value="C:eukaryotic translation initiation factor 3 complex, eIF3m"/>
    <property type="evidence" value="ECO:0007669"/>
    <property type="project" value="TreeGrafter"/>
</dbReference>
<dbReference type="GO" id="GO:0031369">
    <property type="term" value="F:translation initiation factor binding"/>
    <property type="evidence" value="ECO:0007669"/>
    <property type="project" value="InterPro"/>
</dbReference>
<comment type="subcellular location">
    <subcellularLocation>
        <location evidence="4">Cytoplasm</location>
    </subcellularLocation>
</comment>
<protein>
    <recommendedName>
        <fullName evidence="4">Eukaryotic translation initiation factor 3 subunit F</fullName>
        <shortName evidence="4">eIF3f</shortName>
    </recommendedName>
</protein>
<dbReference type="GO" id="GO:0008237">
    <property type="term" value="F:metallopeptidase activity"/>
    <property type="evidence" value="ECO:0007669"/>
    <property type="project" value="InterPro"/>
</dbReference>
<feature type="region of interest" description="Disordered" evidence="5">
    <location>
        <begin position="1"/>
        <end position="27"/>
    </location>
</feature>
<evidence type="ECO:0000256" key="1">
    <source>
        <dbReference type="ARBA" id="ARBA00022490"/>
    </source>
</evidence>
<dbReference type="AlphaFoldDB" id="A0A427YFX7"/>
<dbReference type="Proteomes" id="UP000279259">
    <property type="component" value="Unassembled WGS sequence"/>
</dbReference>
<dbReference type="GO" id="GO:0001732">
    <property type="term" value="P:formation of cytoplasmic translation initiation complex"/>
    <property type="evidence" value="ECO:0007669"/>
    <property type="project" value="UniProtKB-UniRule"/>
</dbReference>
<dbReference type="InterPro" id="IPR027531">
    <property type="entry name" value="eIF3f"/>
</dbReference>
<dbReference type="Pfam" id="PF01398">
    <property type="entry name" value="JAB"/>
    <property type="match status" value="1"/>
</dbReference>
<sequence length="300" mass="31887">MSLDSSSSALHLNLPPSSSSQSRPPTQITIHPSVVASILTHHTRRPDTDAPRVMGALMGQRSESGAEVDVRSCFAVPHSENAEQIALDMPFQQSMVELMNRNGVKEQVVGWYATSPELNAYSALIQNYFSNETAPFPAVHITVDTTLTASGEGLGVKGWVSTALGLSPKPENCAFLPVPVTIKYSDSERPALDLLVAPQPNPSPALPPLQSLSSSLAQLSALIDSAQTYVQAVNAGTTAPDVSVGRYLLEGVGRWSATGAEDEGGVREGVQDTLTVEYLANLVRSQVELSSRLALLQQGQ</sequence>
<evidence type="ECO:0000256" key="2">
    <source>
        <dbReference type="ARBA" id="ARBA00022540"/>
    </source>
</evidence>
<accession>A0A427YFX7</accession>
<dbReference type="GO" id="GO:0033290">
    <property type="term" value="C:eukaryotic 48S preinitiation complex"/>
    <property type="evidence" value="ECO:0007669"/>
    <property type="project" value="UniProtKB-UniRule"/>
</dbReference>
<dbReference type="InterPro" id="IPR024969">
    <property type="entry name" value="EIF3F/CSN6-like_C"/>
</dbReference>
<evidence type="ECO:0000256" key="4">
    <source>
        <dbReference type="HAMAP-Rule" id="MF_03005"/>
    </source>
</evidence>
<reference evidence="7 8" key="1">
    <citation type="submission" date="2018-11" db="EMBL/GenBank/DDBJ databases">
        <title>Genome sequence of Saitozyma podzolica DSM 27192.</title>
        <authorList>
            <person name="Aliyu H."/>
            <person name="Gorte O."/>
            <person name="Ochsenreither K."/>
        </authorList>
    </citation>
    <scope>NUCLEOTIDE SEQUENCE [LARGE SCALE GENOMIC DNA]</scope>
    <source>
        <strain evidence="7 8">DSM 27192</strain>
    </source>
</reference>
<dbReference type="PANTHER" id="PTHR10540">
    <property type="entry name" value="EUKARYOTIC TRANSLATION INITIATION FACTOR 3 SUBUNIT F-RELATED"/>
    <property type="match status" value="1"/>
</dbReference>
<comment type="similarity">
    <text evidence="4">Belongs to the eIF-3 subunit F family.</text>
</comment>
<dbReference type="PROSITE" id="PS50249">
    <property type="entry name" value="MPN"/>
    <property type="match status" value="1"/>
</dbReference>
<dbReference type="SMART" id="SM00232">
    <property type="entry name" value="JAB_MPN"/>
    <property type="match status" value="1"/>
</dbReference>
<dbReference type="Pfam" id="PF13012">
    <property type="entry name" value="MitMem_reg"/>
    <property type="match status" value="1"/>
</dbReference>
<keyword evidence="1 4" id="KW-0963">Cytoplasm</keyword>
<dbReference type="InterPro" id="IPR037518">
    <property type="entry name" value="MPN"/>
</dbReference>
<comment type="subunit">
    <text evidence="4">Component of the eukaryotic translation initiation factor 3 (eIF-3) complex.</text>
</comment>
<comment type="function">
    <text evidence="4">Component of the eukaryotic translation initiation factor 3 (eIF-3) complex, which is involved in protein synthesis of a specialized repertoire of mRNAs and, together with other initiation factors, stimulates binding of mRNA and methionyl-tRNAi to the 40S ribosome. The eIF-3 complex specifically targets and initiates translation of a subset of mRNAs involved in cell proliferation.</text>
</comment>
<gene>
    <name evidence="7" type="ORF">EHS25_001412</name>
</gene>
<evidence type="ECO:0000256" key="3">
    <source>
        <dbReference type="ARBA" id="ARBA00022917"/>
    </source>
</evidence>
<keyword evidence="2 4" id="KW-0396">Initiation factor</keyword>
<evidence type="ECO:0000313" key="7">
    <source>
        <dbReference type="EMBL" id="RSH90079.1"/>
    </source>
</evidence>
<comment type="caution">
    <text evidence="7">The sequence shown here is derived from an EMBL/GenBank/DDBJ whole genome shotgun (WGS) entry which is preliminary data.</text>
</comment>
<dbReference type="OrthoDB" id="25498at2759"/>
<feature type="domain" description="MPN" evidence="6">
    <location>
        <begin position="28"/>
        <end position="165"/>
    </location>
</feature>
<dbReference type="CDD" id="cd08064">
    <property type="entry name" value="MPN_eIF3f"/>
    <property type="match status" value="1"/>
</dbReference>
<evidence type="ECO:0000313" key="8">
    <source>
        <dbReference type="Proteomes" id="UP000279259"/>
    </source>
</evidence>
<proteinExistence type="inferred from homology"/>
<dbReference type="GO" id="GO:0003743">
    <property type="term" value="F:translation initiation factor activity"/>
    <property type="evidence" value="ECO:0007669"/>
    <property type="project" value="UniProtKB-UniRule"/>
</dbReference>
<organism evidence="7 8">
    <name type="scientific">Saitozyma podzolica</name>
    <dbReference type="NCBI Taxonomy" id="1890683"/>
    <lineage>
        <taxon>Eukaryota</taxon>
        <taxon>Fungi</taxon>
        <taxon>Dikarya</taxon>
        <taxon>Basidiomycota</taxon>
        <taxon>Agaricomycotina</taxon>
        <taxon>Tremellomycetes</taxon>
        <taxon>Tremellales</taxon>
        <taxon>Trimorphomycetaceae</taxon>
        <taxon>Saitozyma</taxon>
    </lineage>
</organism>